<evidence type="ECO:0000313" key="1">
    <source>
        <dbReference type="EMBL" id="MCS4488003.1"/>
    </source>
</evidence>
<dbReference type="RefSeq" id="WP_259137659.1">
    <property type="nucleotide sequence ID" value="NZ_JANUXX010000003.1"/>
</dbReference>
<proteinExistence type="predicted"/>
<sequence>MKFTKVLSDVLPSCYAVSRIYHGSHDYLLVASEVEEACLAYDVNRNFEKTQVWGEVGGTMSIIQIPESMDFLATQRFYPGFDAASCRIVRGTFQGAGQWEISEVTSFPYLHRFDLVEHGGKILFIGCTIANSKAFSEDWSDDGKIFVGQFDTKKNNILNLEELSLRLKKNHGYYEVHDQAYSLITGVEGIFRLDYPGEDGQWHLTKIFGEETSDIVQLDVDGDGRLENAIIQDFHGDRFRILSEDFKEERFTYPEATPFGHALWAGSLLGKEVFLFGWRAGKKDFVAFHYQDGRFVQEVIEAGVASSNCLAFEKEGKAYIFSANNGQHIVGLYEMKKENTDV</sequence>
<keyword evidence="2" id="KW-1185">Reference proteome</keyword>
<evidence type="ECO:0000313" key="2">
    <source>
        <dbReference type="Proteomes" id="UP001206548"/>
    </source>
</evidence>
<comment type="caution">
    <text evidence="1">The sequence shown here is derived from an EMBL/GenBank/DDBJ whole genome shotgun (WGS) entry which is preliminary data.</text>
</comment>
<dbReference type="Proteomes" id="UP001206548">
    <property type="component" value="Unassembled WGS sequence"/>
</dbReference>
<name>A0ABT2F6A1_9STRE</name>
<reference evidence="1 2" key="1">
    <citation type="journal article" date="2023" name="Int. J. Syst. Evol. Microbiol.">
        <title>Streptococcus sciuri sp. nov., Staphylococcus marylandisciuri sp. nov. and Staphylococcus americanisciuri sp. nov., isolated from faeces of eastern grey squirrel (Sciurus carolinensis).</title>
        <authorList>
            <person name="Volokhov D.V."/>
            <person name="Zagorodnyaya T.A."/>
            <person name="Furtak V.A."/>
            <person name="Nattanmai G."/>
            <person name="Randall L."/>
            <person name="Jose S."/>
            <person name="Gao Y."/>
            <person name="Eisenberg T."/>
            <person name="Delmonte P."/>
            <person name="Blom J."/>
            <person name="Mitchell K.K."/>
        </authorList>
    </citation>
    <scope>NUCLEOTIDE SEQUENCE [LARGE SCALE GENOMIC DNA]</scope>
    <source>
        <strain evidence="1 2">SQ9-PEA</strain>
    </source>
</reference>
<organism evidence="1 2">
    <name type="scientific">Streptococcus sciuri</name>
    <dbReference type="NCBI Taxonomy" id="2973939"/>
    <lineage>
        <taxon>Bacteria</taxon>
        <taxon>Bacillati</taxon>
        <taxon>Bacillota</taxon>
        <taxon>Bacilli</taxon>
        <taxon>Lactobacillales</taxon>
        <taxon>Streptococcaceae</taxon>
        <taxon>Streptococcus</taxon>
    </lineage>
</organism>
<gene>
    <name evidence="1" type="ORF">NXS10_03365</name>
</gene>
<accession>A0ABT2F6A1</accession>
<protein>
    <submittedName>
        <fullName evidence="1">Uncharacterized protein</fullName>
    </submittedName>
</protein>
<dbReference type="EMBL" id="JANUXX010000003">
    <property type="protein sequence ID" value="MCS4488003.1"/>
    <property type="molecule type" value="Genomic_DNA"/>
</dbReference>